<evidence type="ECO:0000313" key="3">
    <source>
        <dbReference type="Proteomes" id="UP001198182"/>
    </source>
</evidence>
<dbReference type="InterPro" id="IPR048447">
    <property type="entry name" value="DUF1980_C"/>
</dbReference>
<organism evidence="2 3">
    <name type="scientific">Hominifimenecus microfluidus</name>
    <dbReference type="NCBI Taxonomy" id="2885348"/>
    <lineage>
        <taxon>Bacteria</taxon>
        <taxon>Bacillati</taxon>
        <taxon>Bacillota</taxon>
        <taxon>Clostridia</taxon>
        <taxon>Lachnospirales</taxon>
        <taxon>Lachnospiraceae</taxon>
        <taxon>Hominifimenecus</taxon>
    </lineage>
</organism>
<dbReference type="Gene3D" id="3.40.50.300">
    <property type="entry name" value="P-loop containing nucleotide triphosphate hydrolases"/>
    <property type="match status" value="1"/>
</dbReference>
<dbReference type="EMBL" id="JAJEQR010000019">
    <property type="protein sequence ID" value="MCC2230962.1"/>
    <property type="molecule type" value="Genomic_DNA"/>
</dbReference>
<keyword evidence="3" id="KW-1185">Reference proteome</keyword>
<name>A0AAE3JFP4_9FIRM</name>
<evidence type="ECO:0000313" key="2">
    <source>
        <dbReference type="EMBL" id="MCC2230962.1"/>
    </source>
</evidence>
<sequence length="318" mass="35951">MNSAHIPSILVNGFLSSGKTTYIQDCFKNDYFYKKGRTLLLSFEEGEMDYDLELLKSRRTDLAVFSHSEDPSDFLKRCLERFAPDRVYVEMNAMIPELCETLSSILRIDFSVMLIEGSTFQLYLTNLRQLLQNMVQTSRQVIFNRISREELEPYGNLFRIMNKKASYLWEGPTGYHEKAFGILVPFDLNSDTLTLSDTDFTPFYLDALAAPAHYAGKELHLLCQVAYTPESARDDIFCAGRRVMTCCAADIQFLSVPCHCPDGQLPGNQAWIELTARGTLRPDSYGQNRLVLEAEAIQPAKMPENLVIGLGLSIDSGC</sequence>
<gene>
    <name evidence="2" type="ORF">LKD81_08120</name>
</gene>
<proteinExistence type="predicted"/>
<comment type="caution">
    <text evidence="2">The sequence shown here is derived from an EMBL/GenBank/DDBJ whole genome shotgun (WGS) entry which is preliminary data.</text>
</comment>
<feature type="domain" description="DUF1980" evidence="1">
    <location>
        <begin position="188"/>
        <end position="305"/>
    </location>
</feature>
<dbReference type="Pfam" id="PF21537">
    <property type="entry name" value="DUF1980_C"/>
    <property type="match status" value="1"/>
</dbReference>
<accession>A0AAE3JFP4</accession>
<protein>
    <recommendedName>
        <fullName evidence="1">DUF1980 domain-containing protein</fullName>
    </recommendedName>
</protein>
<dbReference type="InterPro" id="IPR027417">
    <property type="entry name" value="P-loop_NTPase"/>
</dbReference>
<reference evidence="2" key="1">
    <citation type="submission" date="2021-10" db="EMBL/GenBank/DDBJ databases">
        <title>Anaerobic single-cell dispensing facilitates the cultivation of human gut bacteria.</title>
        <authorList>
            <person name="Afrizal A."/>
        </authorList>
    </citation>
    <scope>NUCLEOTIDE SEQUENCE</scope>
    <source>
        <strain evidence="2">CLA-AA-H215</strain>
    </source>
</reference>
<dbReference type="Proteomes" id="UP001198182">
    <property type="component" value="Unassembled WGS sequence"/>
</dbReference>
<dbReference type="RefSeq" id="WP_308453497.1">
    <property type="nucleotide sequence ID" value="NZ_JAJEQR010000019.1"/>
</dbReference>
<evidence type="ECO:0000259" key="1">
    <source>
        <dbReference type="Pfam" id="PF21537"/>
    </source>
</evidence>
<dbReference type="AlphaFoldDB" id="A0AAE3JFP4"/>